<keyword evidence="2 6" id="KW-0732">Signal</keyword>
<gene>
    <name evidence="8" type="ORF">ACFFJP_03385</name>
</gene>
<dbReference type="RefSeq" id="WP_377240523.1">
    <property type="nucleotide sequence ID" value="NZ_JBHLXP010000001.1"/>
</dbReference>
<evidence type="ECO:0000256" key="2">
    <source>
        <dbReference type="ARBA" id="ARBA00022729"/>
    </source>
</evidence>
<dbReference type="Gene3D" id="2.115.10.20">
    <property type="entry name" value="Glycosyl hydrolase domain, family 43"/>
    <property type="match status" value="1"/>
</dbReference>
<evidence type="ECO:0000313" key="9">
    <source>
        <dbReference type="Proteomes" id="UP001589813"/>
    </source>
</evidence>
<keyword evidence="9" id="KW-1185">Reference proteome</keyword>
<sequence length="633" mass="68567">MKHLLLPLSALLVATSFGVSALGVLAQAETNTASTSPATTIPAAAAGAFTNPLFENGADPWLEYFDGNYYLTTTTWTSQLVMRKSPTLAGLATATPVYVWSDTDPKRCCNFWAFEFHRLKGPNGYRWYLMYTAGQDGTLDHQHLNVLESAGDDPMGPYQYKAAMMPDSWNIDGSYLQHNGKLYLLYSQWQGDEQLNLIAQMDNPWTLTAGKAHQVLTRPVLDWETSGRKVTEGAAALTYQGRTFVTYSASFCDTPDYKLGLLELVGEDALNPAHWKKHDQPVFSRTEQVFGPGHNGFFKSPDGKEQWLIYHGNDKASQGCGATRSLRAQKFDMDKQGFPQFGKPLAPGVQVARPSGEQGPRVGKVQGLAYQLRDKNSGQCLSVDDKGQTKLSACQTANRWQPDAMATDAVRLLDKATDKVLGAGSDQQPGSQQLQPWRDELSQQWQLKAAADGWLTLTNQADAAELRCGSGQTQCGPWQLVPDAVFAVVSQQSGKVLSAAGCSAETKDRVTQQGWRAGSCQQWQATIAPVATAGGAAGPDGSVQLKSLQQPELCLAIRDDAVVPGAALEQSSCAAKTARWQLQPQSGGGWVLLNAYSKQVLDLPSCGLADNTALAQAPANRSACQIFHLRAVK</sequence>
<dbReference type="SUPFAM" id="SSF50370">
    <property type="entry name" value="Ricin B-like lectins"/>
    <property type="match status" value="2"/>
</dbReference>
<feature type="chain" id="PRO_5047538208" evidence="6">
    <location>
        <begin position="22"/>
        <end position="633"/>
    </location>
</feature>
<dbReference type="InterPro" id="IPR006710">
    <property type="entry name" value="Glyco_hydro_43"/>
</dbReference>
<evidence type="ECO:0000256" key="1">
    <source>
        <dbReference type="ARBA" id="ARBA00009865"/>
    </source>
</evidence>
<comment type="caution">
    <text evidence="8">The sequence shown here is derived from an EMBL/GenBank/DDBJ whole genome shotgun (WGS) entry which is preliminary data.</text>
</comment>
<proteinExistence type="inferred from homology"/>
<accession>A0ABV6BB92</accession>
<feature type="region of interest" description="Disordered" evidence="5">
    <location>
        <begin position="342"/>
        <end position="361"/>
    </location>
</feature>
<evidence type="ECO:0000256" key="4">
    <source>
        <dbReference type="ARBA" id="ARBA00023295"/>
    </source>
</evidence>
<evidence type="ECO:0000256" key="6">
    <source>
        <dbReference type="SAM" id="SignalP"/>
    </source>
</evidence>
<dbReference type="SUPFAM" id="SSF75005">
    <property type="entry name" value="Arabinanase/levansucrase/invertase"/>
    <property type="match status" value="1"/>
</dbReference>
<dbReference type="Pfam" id="PF04616">
    <property type="entry name" value="Glyco_hydro_43"/>
    <property type="match status" value="1"/>
</dbReference>
<protein>
    <submittedName>
        <fullName evidence="8">Family 43 glycosylhydrolase</fullName>
    </submittedName>
</protein>
<dbReference type="PANTHER" id="PTHR43817:SF1">
    <property type="entry name" value="HYDROLASE, FAMILY 43, PUTATIVE (AFU_ORTHOLOGUE AFUA_3G01660)-RELATED"/>
    <property type="match status" value="1"/>
</dbReference>
<dbReference type="Gene3D" id="2.80.10.50">
    <property type="match status" value="2"/>
</dbReference>
<reference evidence="8 9" key="1">
    <citation type="submission" date="2024-09" db="EMBL/GenBank/DDBJ databases">
        <authorList>
            <person name="Sun Q."/>
            <person name="Mori K."/>
        </authorList>
    </citation>
    <scope>NUCLEOTIDE SEQUENCE [LARGE SCALE GENOMIC DNA]</scope>
    <source>
        <strain evidence="8 9">KCTC 23315</strain>
    </source>
</reference>
<keyword evidence="4" id="KW-0326">Glycosidase</keyword>
<dbReference type="CDD" id="cd00161">
    <property type="entry name" value="beta-trefoil_Ricin-like"/>
    <property type="match status" value="1"/>
</dbReference>
<evidence type="ECO:0000256" key="5">
    <source>
        <dbReference type="SAM" id="MobiDB-lite"/>
    </source>
</evidence>
<feature type="domain" description="Ricin B lectin" evidence="7">
    <location>
        <begin position="539"/>
        <end position="616"/>
    </location>
</feature>
<keyword evidence="3" id="KW-0378">Hydrolase</keyword>
<dbReference type="Proteomes" id="UP001589813">
    <property type="component" value="Unassembled WGS sequence"/>
</dbReference>
<evidence type="ECO:0000256" key="3">
    <source>
        <dbReference type="ARBA" id="ARBA00022801"/>
    </source>
</evidence>
<name>A0ABV6BB92_9GAMM</name>
<evidence type="ECO:0000313" key="8">
    <source>
        <dbReference type="EMBL" id="MFC0047332.1"/>
    </source>
</evidence>
<dbReference type="EMBL" id="JBHLXP010000001">
    <property type="protein sequence ID" value="MFC0047332.1"/>
    <property type="molecule type" value="Genomic_DNA"/>
</dbReference>
<dbReference type="CDD" id="cd18820">
    <property type="entry name" value="GH43_LbAraf43-like"/>
    <property type="match status" value="1"/>
</dbReference>
<dbReference type="Pfam" id="PF14200">
    <property type="entry name" value="RicinB_lectin_2"/>
    <property type="match status" value="1"/>
</dbReference>
<dbReference type="InterPro" id="IPR035992">
    <property type="entry name" value="Ricin_B-like_lectins"/>
</dbReference>
<evidence type="ECO:0000259" key="7">
    <source>
        <dbReference type="Pfam" id="PF14200"/>
    </source>
</evidence>
<dbReference type="InterPro" id="IPR023296">
    <property type="entry name" value="Glyco_hydro_beta-prop_sf"/>
</dbReference>
<comment type="similarity">
    <text evidence="1">Belongs to the glycosyl hydrolase 43 family.</text>
</comment>
<dbReference type="InterPro" id="IPR000772">
    <property type="entry name" value="Ricin_B_lectin"/>
</dbReference>
<organism evidence="8 9">
    <name type="scientific">Rheinheimera tilapiae</name>
    <dbReference type="NCBI Taxonomy" id="875043"/>
    <lineage>
        <taxon>Bacteria</taxon>
        <taxon>Pseudomonadati</taxon>
        <taxon>Pseudomonadota</taxon>
        <taxon>Gammaproteobacteria</taxon>
        <taxon>Chromatiales</taxon>
        <taxon>Chromatiaceae</taxon>
        <taxon>Rheinheimera</taxon>
    </lineage>
</organism>
<dbReference type="PANTHER" id="PTHR43817">
    <property type="entry name" value="GLYCOSYL HYDROLASE"/>
    <property type="match status" value="1"/>
</dbReference>
<feature type="signal peptide" evidence="6">
    <location>
        <begin position="1"/>
        <end position="21"/>
    </location>
</feature>